<name>A0A150G361_GONPE</name>
<dbReference type="CDD" id="cd13999">
    <property type="entry name" value="STKc_MAP3K-like"/>
    <property type="match status" value="1"/>
</dbReference>
<dbReference type="Pfam" id="PF07714">
    <property type="entry name" value="PK_Tyr_Ser-Thr"/>
    <property type="match status" value="1"/>
</dbReference>
<evidence type="ECO:0000256" key="8">
    <source>
        <dbReference type="ARBA" id="ARBA00022840"/>
    </source>
</evidence>
<feature type="compositionally biased region" description="Basic and acidic residues" evidence="13">
    <location>
        <begin position="908"/>
        <end position="923"/>
    </location>
</feature>
<dbReference type="Gene3D" id="3.30.200.20">
    <property type="entry name" value="Phosphorylase Kinase, domain 1"/>
    <property type="match status" value="1"/>
</dbReference>
<dbReference type="InterPro" id="IPR055164">
    <property type="entry name" value="EDR1/CTR1/ARMC3-like_pept-like"/>
</dbReference>
<dbReference type="STRING" id="33097.A0A150G361"/>
<feature type="compositionally biased region" description="Gly residues" evidence="13">
    <location>
        <begin position="509"/>
        <end position="519"/>
    </location>
</feature>
<dbReference type="PRINTS" id="PR00109">
    <property type="entry name" value="TYRKINASE"/>
</dbReference>
<evidence type="ECO:0000259" key="14">
    <source>
        <dbReference type="PROSITE" id="PS50011"/>
    </source>
</evidence>
<feature type="compositionally biased region" description="Low complexity" evidence="13">
    <location>
        <begin position="549"/>
        <end position="558"/>
    </location>
</feature>
<keyword evidence="16" id="KW-1185">Reference proteome</keyword>
<evidence type="ECO:0000256" key="13">
    <source>
        <dbReference type="SAM" id="MobiDB-lite"/>
    </source>
</evidence>
<dbReference type="EMBL" id="LSYV01000071">
    <property type="protein sequence ID" value="KXZ44278.1"/>
    <property type="molecule type" value="Genomic_DNA"/>
</dbReference>
<dbReference type="Gene3D" id="1.10.510.10">
    <property type="entry name" value="Transferase(Phosphotransferase) domain 1"/>
    <property type="match status" value="1"/>
</dbReference>
<dbReference type="InterPro" id="IPR001245">
    <property type="entry name" value="Ser-Thr/Tyr_kinase_cat_dom"/>
</dbReference>
<evidence type="ECO:0000256" key="9">
    <source>
        <dbReference type="ARBA" id="ARBA00023136"/>
    </source>
</evidence>
<dbReference type="PANTHER" id="PTHR44329">
    <property type="entry name" value="SERINE/THREONINE-PROTEIN KINASE TNNI3K-RELATED"/>
    <property type="match status" value="1"/>
</dbReference>
<feature type="compositionally biased region" description="Low complexity" evidence="13">
    <location>
        <begin position="1116"/>
        <end position="1141"/>
    </location>
</feature>
<comment type="catalytic activity">
    <reaction evidence="10">
        <text>L-threonyl-[protein] + ATP = O-phospho-L-threonyl-[protein] + ADP + H(+)</text>
        <dbReference type="Rhea" id="RHEA:46608"/>
        <dbReference type="Rhea" id="RHEA-COMP:11060"/>
        <dbReference type="Rhea" id="RHEA-COMP:11605"/>
        <dbReference type="ChEBI" id="CHEBI:15378"/>
        <dbReference type="ChEBI" id="CHEBI:30013"/>
        <dbReference type="ChEBI" id="CHEBI:30616"/>
        <dbReference type="ChEBI" id="CHEBI:61977"/>
        <dbReference type="ChEBI" id="CHEBI:456216"/>
        <dbReference type="EC" id="2.7.11.1"/>
    </reaction>
</comment>
<feature type="domain" description="Protein kinase" evidence="14">
    <location>
        <begin position="1221"/>
        <end position="1477"/>
    </location>
</feature>
<feature type="region of interest" description="Disordered" evidence="13">
    <location>
        <begin position="1114"/>
        <end position="1164"/>
    </location>
</feature>
<evidence type="ECO:0000256" key="7">
    <source>
        <dbReference type="ARBA" id="ARBA00022777"/>
    </source>
</evidence>
<dbReference type="OrthoDB" id="339325at2759"/>
<evidence type="ECO:0000256" key="6">
    <source>
        <dbReference type="ARBA" id="ARBA00022741"/>
    </source>
</evidence>
<feature type="region of interest" description="Disordered" evidence="13">
    <location>
        <begin position="428"/>
        <end position="478"/>
    </location>
</feature>
<evidence type="ECO:0000256" key="3">
    <source>
        <dbReference type="ARBA" id="ARBA00012513"/>
    </source>
</evidence>
<keyword evidence="4" id="KW-0723">Serine/threonine-protein kinase</keyword>
<dbReference type="FunFam" id="3.30.200.20:FF:000060">
    <property type="entry name" value="Serine/threonine-protein kinase isoform 1"/>
    <property type="match status" value="1"/>
</dbReference>
<dbReference type="EC" id="2.7.11.1" evidence="3"/>
<comment type="similarity">
    <text evidence="2">Belongs to the protein kinase superfamily. TKL Ser/Thr protein kinase family. RAF subfamily.</text>
</comment>
<dbReference type="PROSITE" id="PS00108">
    <property type="entry name" value="PROTEIN_KINASE_ST"/>
    <property type="match status" value="1"/>
</dbReference>
<sequence length="1503" mass="153478">MRQAVYVPPHASQLPQAAPEDPALSFALAASAAEQQANSRQNRPASNSAPATKPGQALSHKFWRDQCLGYGEVITDGFYDIYGDYPEICDDNEFPSLDQLRRVRIAEGDVREVVVVDHGLDDGLLKVETRVADKMARANPQDDRSRIKVVAAMVCESLGGTYDQEYTLDLFWHEASDTEKRNNQSAVVPLCSLKVGAARHRALLFKLLADVGGKLQCRLIRGAALCGSDAAANVVVCLEGFEYIVDLVHEPGRLMNMQEFERVKQERRARSDSWRKGGTLVEATSAGGGLVAAVRAGTAPVGSPVGSAPTGTNGSVHGGRSHSARPGVDLVGSAAPATGAQSSPRGLQQRPHALAPSVAAGPTGVYSSSVPSSGVLQGPGAGWALGQGQKEGHSDRSGPAIAGSRVKFIITDKPKGAAAAPVGAAARPGPLAAPGQSGRAPSGAGASAAAPGLSAPAAQQPGTGVSAPPQPPSSGFAAAHAQSAVAVISSRGSGGLPSKARSMLDLGSSQGGSEAGASGGDLIRFDSPPRRTGSAEDSLPEPAPPEPSSTPTGPHPHAAGGNVLLHNRQVSLDQNGWVKFSNSFGRIKEPHALPGPSPLSQQAAGAGAALAAQQLAAAADSSSSLFSRCSATEASRASSASGTTVTNSGPPLPSASSAATTAGGAALAGSGAQGVSGVTAASPFLNFALVPGMSLGLGAQTGSGPPGSTASGPSSGTGLGVSGAGSNPLPGSYPQLPGHQHQPQRQQAPPDARSASPFHAMQLGAAQPHGPSLPPQLASAFAAPGLGSSSHHQHQLPRVASGPNVANGPSQLQAQQPAQATGGAPHHVRSVPALSADSGLPQHMLGNGAAAGPTGGAGQAGLFTPLGKAGDAANGSGGSKAPSPSSSTPFLLGAAAAGGAGVGNSGGNRRDASTAKEGGKRDSQAFFADLSPFNTASGASGGGSGARDSTPPGGHQHGAGGASGSQAHLLQARYTVEVPSSDNSRDTTPRVSQTNVGAAEPPAPQRMAYQRQQTGSSAGLGVEDITPELAAAAAAQWGNAWGLPPHMMGPHMMAAAQQQQYMMQPPFMFPLGPQGHVGGPMGPGAGMGLGGPVSMVSTTTHTVVSTQLIDSGAAVSGPGPRFGAPASGAARPRPALAPSGPQLALPAPHQQRPSDLSHEMTLPSQQRLAAAVAGVAAHGGTGGGGSAGGADAGPLALQPSVSISMPLPSAYRDLEINPEELTFGQRIGFGSYGEVYRGTWRGTEVAIKRLLEQNVCAETIREFRDEVIIMSKLRHPNIVLFMGAVTRPNELAIVTQYVQNGSLYRLLKDPNVHLGPKRRLSMARDIAKGMEYLHNCRPVLVHRDLKSPNLLVDRDWTVKVCDFGLSRLKLNTFLTNKSQGGSPAWMAPEILRNEACDEKSDVFSFGVIMYELVTGREPWESLAPMQVVFAVGNKRERMELPKDLDPAVASLMHACWADDPRERPSFSQILATMAAWEELRPTAAVMQQQQEVGARARRQRGGA</sequence>
<feature type="compositionally biased region" description="Low complexity" evidence="13">
    <location>
        <begin position="808"/>
        <end position="825"/>
    </location>
</feature>
<dbReference type="FunFam" id="1.10.510.10:FF:000476">
    <property type="entry name" value="PAS domain-containing protein tyrosine kinase family protein"/>
    <property type="match status" value="1"/>
</dbReference>
<accession>A0A150G361</accession>
<dbReference type="InterPro" id="IPR008271">
    <property type="entry name" value="Ser/Thr_kinase_AS"/>
</dbReference>
<comment type="caution">
    <text evidence="15">The sequence shown here is derived from an EMBL/GenBank/DDBJ whole genome shotgun (WGS) entry which is preliminary data.</text>
</comment>
<organism evidence="15 16">
    <name type="scientific">Gonium pectorale</name>
    <name type="common">Green alga</name>
    <dbReference type="NCBI Taxonomy" id="33097"/>
    <lineage>
        <taxon>Eukaryota</taxon>
        <taxon>Viridiplantae</taxon>
        <taxon>Chlorophyta</taxon>
        <taxon>core chlorophytes</taxon>
        <taxon>Chlorophyceae</taxon>
        <taxon>CS clade</taxon>
        <taxon>Chlamydomonadales</taxon>
        <taxon>Volvocaceae</taxon>
        <taxon>Gonium</taxon>
    </lineage>
</organism>
<comment type="subcellular location">
    <subcellularLocation>
        <location evidence="1">Membrane</location>
    </subcellularLocation>
</comment>
<comment type="catalytic activity">
    <reaction evidence="11">
        <text>L-seryl-[protein] + ATP = O-phospho-L-seryl-[protein] + ADP + H(+)</text>
        <dbReference type="Rhea" id="RHEA:17989"/>
        <dbReference type="Rhea" id="RHEA-COMP:9863"/>
        <dbReference type="Rhea" id="RHEA-COMP:11604"/>
        <dbReference type="ChEBI" id="CHEBI:15378"/>
        <dbReference type="ChEBI" id="CHEBI:29999"/>
        <dbReference type="ChEBI" id="CHEBI:30616"/>
        <dbReference type="ChEBI" id="CHEBI:83421"/>
        <dbReference type="ChEBI" id="CHEBI:456216"/>
        <dbReference type="EC" id="2.7.11.1"/>
    </reaction>
</comment>
<gene>
    <name evidence="15" type="ORF">GPECTOR_70g509</name>
</gene>
<evidence type="ECO:0000256" key="2">
    <source>
        <dbReference type="ARBA" id="ARBA00010507"/>
    </source>
</evidence>
<evidence type="ECO:0000256" key="11">
    <source>
        <dbReference type="ARBA" id="ARBA00048679"/>
    </source>
</evidence>
<evidence type="ECO:0000313" key="15">
    <source>
        <dbReference type="EMBL" id="KXZ44278.1"/>
    </source>
</evidence>
<proteinExistence type="inferred from homology"/>
<protein>
    <recommendedName>
        <fullName evidence="3">non-specific serine/threonine protein kinase</fullName>
        <ecNumber evidence="3">2.7.11.1</ecNumber>
    </recommendedName>
</protein>
<dbReference type="GO" id="GO:0004674">
    <property type="term" value="F:protein serine/threonine kinase activity"/>
    <property type="evidence" value="ECO:0007669"/>
    <property type="project" value="UniProtKB-KW"/>
</dbReference>
<dbReference type="InterPro" id="IPR000719">
    <property type="entry name" value="Prot_kinase_dom"/>
</dbReference>
<dbReference type="InterPro" id="IPR017441">
    <property type="entry name" value="Protein_kinase_ATP_BS"/>
</dbReference>
<feature type="compositionally biased region" description="Low complexity" evidence="13">
    <location>
        <begin position="428"/>
        <end position="462"/>
    </location>
</feature>
<dbReference type="PROSITE" id="PS50011">
    <property type="entry name" value="PROTEIN_KINASE_DOM"/>
    <property type="match status" value="1"/>
</dbReference>
<feature type="compositionally biased region" description="Low complexity" evidence="13">
    <location>
        <begin position="734"/>
        <end position="750"/>
    </location>
</feature>
<reference evidence="16" key="1">
    <citation type="journal article" date="2016" name="Nat. Commun.">
        <title>The Gonium pectorale genome demonstrates co-option of cell cycle regulation during the evolution of multicellularity.</title>
        <authorList>
            <person name="Hanschen E.R."/>
            <person name="Marriage T.N."/>
            <person name="Ferris P.J."/>
            <person name="Hamaji T."/>
            <person name="Toyoda A."/>
            <person name="Fujiyama A."/>
            <person name="Neme R."/>
            <person name="Noguchi H."/>
            <person name="Minakuchi Y."/>
            <person name="Suzuki M."/>
            <person name="Kawai-Toyooka H."/>
            <person name="Smith D.R."/>
            <person name="Sparks H."/>
            <person name="Anderson J."/>
            <person name="Bakaric R."/>
            <person name="Luria V."/>
            <person name="Karger A."/>
            <person name="Kirschner M.W."/>
            <person name="Durand P.M."/>
            <person name="Michod R.E."/>
            <person name="Nozaki H."/>
            <person name="Olson B.J."/>
        </authorList>
    </citation>
    <scope>NUCLEOTIDE SEQUENCE [LARGE SCALE GENOMIC DNA]</scope>
    <source>
        <strain evidence="16">NIES-2863</strain>
    </source>
</reference>
<evidence type="ECO:0000256" key="1">
    <source>
        <dbReference type="ARBA" id="ARBA00004370"/>
    </source>
</evidence>
<dbReference type="SMART" id="SM00220">
    <property type="entry name" value="S_TKc"/>
    <property type="match status" value="1"/>
</dbReference>
<feature type="compositionally biased region" description="Gly residues" evidence="13">
    <location>
        <begin position="896"/>
        <end position="906"/>
    </location>
</feature>
<dbReference type="Proteomes" id="UP000075714">
    <property type="component" value="Unassembled WGS sequence"/>
</dbReference>
<feature type="compositionally biased region" description="Low complexity" evidence="13">
    <location>
        <begin position="361"/>
        <end position="376"/>
    </location>
</feature>
<feature type="binding site" evidence="12">
    <location>
        <position position="1248"/>
    </location>
    <ligand>
        <name>ATP</name>
        <dbReference type="ChEBI" id="CHEBI:30616"/>
    </ligand>
</feature>
<dbReference type="InterPro" id="IPR011009">
    <property type="entry name" value="Kinase-like_dom_sf"/>
</dbReference>
<feature type="region of interest" description="Disordered" evidence="13">
    <location>
        <begin position="699"/>
        <end position="831"/>
    </location>
</feature>
<evidence type="ECO:0000256" key="10">
    <source>
        <dbReference type="ARBA" id="ARBA00047899"/>
    </source>
</evidence>
<dbReference type="PROSITE" id="PS00107">
    <property type="entry name" value="PROTEIN_KINASE_ATP"/>
    <property type="match status" value="1"/>
</dbReference>
<evidence type="ECO:0000256" key="12">
    <source>
        <dbReference type="PROSITE-ProRule" id="PRU10141"/>
    </source>
</evidence>
<dbReference type="SUPFAM" id="SSF56112">
    <property type="entry name" value="Protein kinase-like (PK-like)"/>
    <property type="match status" value="1"/>
</dbReference>
<keyword evidence="8 12" id="KW-0067">ATP-binding</keyword>
<feature type="region of interest" description="Disordered" evidence="13">
    <location>
        <begin position="490"/>
        <end position="561"/>
    </location>
</feature>
<feature type="region of interest" description="Disordered" evidence="13">
    <location>
        <begin position="31"/>
        <end position="57"/>
    </location>
</feature>
<keyword evidence="9" id="KW-0472">Membrane</keyword>
<feature type="compositionally biased region" description="Low complexity" evidence="13">
    <location>
        <begin position="879"/>
        <end position="895"/>
    </location>
</feature>
<keyword evidence="7" id="KW-0418">Kinase</keyword>
<dbReference type="Pfam" id="PF14381">
    <property type="entry name" value="EDR1_CTR1_ARMC3_pept"/>
    <property type="match status" value="1"/>
</dbReference>
<feature type="region of interest" description="Disordered" evidence="13">
    <location>
        <begin position="299"/>
        <end position="400"/>
    </location>
</feature>
<dbReference type="GO" id="GO:0016020">
    <property type="term" value="C:membrane"/>
    <property type="evidence" value="ECO:0007669"/>
    <property type="project" value="UniProtKB-SubCell"/>
</dbReference>
<feature type="region of interest" description="Disordered" evidence="13">
    <location>
        <begin position="634"/>
        <end position="659"/>
    </location>
</feature>
<dbReference type="GO" id="GO:0005524">
    <property type="term" value="F:ATP binding"/>
    <property type="evidence" value="ECO:0007669"/>
    <property type="project" value="UniProtKB-UniRule"/>
</dbReference>
<evidence type="ECO:0000256" key="5">
    <source>
        <dbReference type="ARBA" id="ARBA00022679"/>
    </source>
</evidence>
<evidence type="ECO:0000256" key="4">
    <source>
        <dbReference type="ARBA" id="ARBA00022527"/>
    </source>
</evidence>
<evidence type="ECO:0000313" key="16">
    <source>
        <dbReference type="Proteomes" id="UP000075714"/>
    </source>
</evidence>
<feature type="region of interest" description="Disordered" evidence="13">
    <location>
        <begin position="870"/>
        <end position="1010"/>
    </location>
</feature>
<feature type="compositionally biased region" description="Polar residues" evidence="13">
    <location>
        <begin position="38"/>
        <end position="50"/>
    </location>
</feature>
<keyword evidence="6 12" id="KW-0547">Nucleotide-binding</keyword>
<dbReference type="InterPro" id="IPR051681">
    <property type="entry name" value="Ser/Thr_Kinases-Pseudokinases"/>
</dbReference>
<keyword evidence="5" id="KW-0808">Transferase</keyword>
<dbReference type="PANTHER" id="PTHR44329:SF298">
    <property type="entry name" value="MIXED LINEAGE KINASE DOMAIN-LIKE PROTEIN"/>
    <property type="match status" value="1"/>
</dbReference>